<organism evidence="2 3">
    <name type="scientific">Dendrobium chrysotoxum</name>
    <name type="common">Orchid</name>
    <dbReference type="NCBI Taxonomy" id="161865"/>
    <lineage>
        <taxon>Eukaryota</taxon>
        <taxon>Viridiplantae</taxon>
        <taxon>Streptophyta</taxon>
        <taxon>Embryophyta</taxon>
        <taxon>Tracheophyta</taxon>
        <taxon>Spermatophyta</taxon>
        <taxon>Magnoliopsida</taxon>
        <taxon>Liliopsida</taxon>
        <taxon>Asparagales</taxon>
        <taxon>Orchidaceae</taxon>
        <taxon>Epidendroideae</taxon>
        <taxon>Malaxideae</taxon>
        <taxon>Dendrobiinae</taxon>
        <taxon>Dendrobium</taxon>
    </lineage>
</organism>
<dbReference type="AlphaFoldDB" id="A0AAV7G345"/>
<name>A0AAV7G345_DENCH</name>
<proteinExistence type="predicted"/>
<dbReference type="EMBL" id="JAGFBR010000018">
    <property type="protein sequence ID" value="KAH0450761.1"/>
    <property type="molecule type" value="Genomic_DNA"/>
</dbReference>
<feature type="compositionally biased region" description="Basic residues" evidence="1">
    <location>
        <begin position="562"/>
        <end position="571"/>
    </location>
</feature>
<evidence type="ECO:0000256" key="1">
    <source>
        <dbReference type="SAM" id="MobiDB-lite"/>
    </source>
</evidence>
<feature type="region of interest" description="Disordered" evidence="1">
    <location>
        <begin position="558"/>
        <end position="582"/>
    </location>
</feature>
<keyword evidence="3" id="KW-1185">Reference proteome</keyword>
<evidence type="ECO:0000313" key="2">
    <source>
        <dbReference type="EMBL" id="KAH0450761.1"/>
    </source>
</evidence>
<evidence type="ECO:0000313" key="3">
    <source>
        <dbReference type="Proteomes" id="UP000775213"/>
    </source>
</evidence>
<protein>
    <submittedName>
        <fullName evidence="2">Uncharacterized protein</fullName>
    </submittedName>
</protein>
<reference evidence="2 3" key="1">
    <citation type="journal article" date="2021" name="Hortic Res">
        <title>Chromosome-scale assembly of the Dendrobium chrysotoxum genome enhances the understanding of orchid evolution.</title>
        <authorList>
            <person name="Zhang Y."/>
            <person name="Zhang G.Q."/>
            <person name="Zhang D."/>
            <person name="Liu X.D."/>
            <person name="Xu X.Y."/>
            <person name="Sun W.H."/>
            <person name="Yu X."/>
            <person name="Zhu X."/>
            <person name="Wang Z.W."/>
            <person name="Zhao X."/>
            <person name="Zhong W.Y."/>
            <person name="Chen H."/>
            <person name="Yin W.L."/>
            <person name="Huang T."/>
            <person name="Niu S.C."/>
            <person name="Liu Z.J."/>
        </authorList>
    </citation>
    <scope>NUCLEOTIDE SEQUENCE [LARGE SCALE GENOMIC DNA]</scope>
    <source>
        <strain evidence="2">Lindl</strain>
    </source>
</reference>
<comment type="caution">
    <text evidence="2">The sequence shown here is derived from an EMBL/GenBank/DDBJ whole genome shotgun (WGS) entry which is preliminary data.</text>
</comment>
<accession>A0AAV7G345</accession>
<gene>
    <name evidence="2" type="ORF">IEQ34_021453</name>
</gene>
<dbReference type="Proteomes" id="UP000775213">
    <property type="component" value="Unassembled WGS sequence"/>
</dbReference>
<sequence>MNWLKTKRKRNSADERAACRTHLCFFLLRDSIVVIRTRTQEDPSLLIDFAHRKIHSAPSLLFDYAAFHSIYFKAADGTGLIEATAWMRCSFIAPRMLNRLVIRGLQYSKYIQFRNRHTRTSYKWDYFDHAVNFKRKSEIGRRELSEQANKKHANRRKMATFSTSKLLSSSLLPIAIDLVEERANGIKMATFATSKLLSSSDLAEEAHKWKKDGHLCNEQAPVIVVTFDRADEWRTWNYCTLSSGEFFRFTNSKVTYDVCLNLWGLVKGEVDEEDKPTKYWCSDSYVYLDHPFLLRLMIAWKGAKIGHDRKWYQSKYKIGLSIPSSCPELPESIVIRTRDVTTIHDLHHRIRFSSSRPAPFPELTFEEITQWFFPIANIPPKSACLVKVSVELPKDWPNLAAYLATFLIRLKFPIQFLMPAAVTPLLDANIQAEFSLNWLAEKARNSNFLSPMPSERAQSRERAKSIERTVKRVAAARAIAGSRAIVSEPMRLLVRNKLFRSLQWNHTNERDCDREEAAIEREKRKLGEKEKNSSEEDKYWACKKRKLEGRIVRVLERDKGGRARPSRRARSCKQEKSIKQTGKRAAMAQADVGSSAIVSEPMRLLMRHKLFRSLQWNRTNERGCDREKAATEREKRKLVKKEKNTDEEEEYWACKKRNGSLQKFLKLGVALRKATSKLEHLEEIERMKAIKSMKRSHLRIVTAPTASSSSSVTVVVIPPYFSYVSRDCCLVELSVPLSRLEFVETTVNRSYLTRCHFSVSPADVFGGPPPQQQGYQYVNNKYLDGLRAIFPIKYANIRTGQHRPRRIAELLMFSESKSGIFIKAGSSTHPPLRLRSRGYTERTHRKHNGWANGQAIREEVSVSLCSRESEFIQGERFSEYAT</sequence>